<dbReference type="PANTHER" id="PTHR43712">
    <property type="entry name" value="PUTATIVE (AFU_ORTHOLOGUE AFUA_4G14580)-RELATED"/>
    <property type="match status" value="1"/>
</dbReference>
<dbReference type="Proteomes" id="UP001338125">
    <property type="component" value="Unassembled WGS sequence"/>
</dbReference>
<evidence type="ECO:0000313" key="7">
    <source>
        <dbReference type="Proteomes" id="UP001338125"/>
    </source>
</evidence>
<dbReference type="InterPro" id="IPR036388">
    <property type="entry name" value="WH-like_DNA-bd_sf"/>
</dbReference>
<feature type="compositionally biased region" description="Polar residues" evidence="4">
    <location>
        <begin position="43"/>
        <end position="57"/>
    </location>
</feature>
<dbReference type="InterPro" id="IPR016461">
    <property type="entry name" value="COMT-like"/>
</dbReference>
<name>A0ABR0SH48_9HYPO</name>
<keyword evidence="7" id="KW-1185">Reference proteome</keyword>
<organism evidence="6 7">
    <name type="scientific">Cladobotryum mycophilum</name>
    <dbReference type="NCBI Taxonomy" id="491253"/>
    <lineage>
        <taxon>Eukaryota</taxon>
        <taxon>Fungi</taxon>
        <taxon>Dikarya</taxon>
        <taxon>Ascomycota</taxon>
        <taxon>Pezizomycotina</taxon>
        <taxon>Sordariomycetes</taxon>
        <taxon>Hypocreomycetidae</taxon>
        <taxon>Hypocreales</taxon>
        <taxon>Hypocreaceae</taxon>
        <taxon>Cladobotryum</taxon>
    </lineage>
</organism>
<dbReference type="Pfam" id="PF00891">
    <property type="entry name" value="Methyltransf_2"/>
    <property type="match status" value="1"/>
</dbReference>
<keyword evidence="1" id="KW-0489">Methyltransferase</keyword>
<feature type="domain" description="O-methyltransferase C-terminal" evidence="5">
    <location>
        <begin position="247"/>
        <end position="457"/>
    </location>
</feature>
<evidence type="ECO:0000256" key="1">
    <source>
        <dbReference type="ARBA" id="ARBA00022603"/>
    </source>
</evidence>
<evidence type="ECO:0000259" key="5">
    <source>
        <dbReference type="Pfam" id="PF00891"/>
    </source>
</evidence>
<accession>A0ABR0SH48</accession>
<dbReference type="PANTHER" id="PTHR43712:SF16">
    <property type="entry name" value="O-METHYLTRANSFERASE ELCB"/>
    <property type="match status" value="1"/>
</dbReference>
<feature type="region of interest" description="Disordered" evidence="4">
    <location>
        <begin position="1"/>
        <end position="57"/>
    </location>
</feature>
<evidence type="ECO:0000313" key="6">
    <source>
        <dbReference type="EMBL" id="KAK5991011.1"/>
    </source>
</evidence>
<dbReference type="InterPro" id="IPR036390">
    <property type="entry name" value="WH_DNA-bd_sf"/>
</dbReference>
<dbReference type="CDD" id="cd02440">
    <property type="entry name" value="AdoMet_MTases"/>
    <property type="match status" value="1"/>
</dbReference>
<evidence type="ECO:0000256" key="2">
    <source>
        <dbReference type="ARBA" id="ARBA00022679"/>
    </source>
</evidence>
<protein>
    <submittedName>
        <fullName evidence="6">Chlorophenol O-methyltransferase</fullName>
    </submittedName>
</protein>
<comment type="caution">
    <text evidence="6">The sequence shown here is derived from an EMBL/GenBank/DDBJ whole genome shotgun (WGS) entry which is preliminary data.</text>
</comment>
<dbReference type="InterPro" id="IPR001077">
    <property type="entry name" value="COMT_C"/>
</dbReference>
<dbReference type="PROSITE" id="PS51683">
    <property type="entry name" value="SAM_OMT_II"/>
    <property type="match status" value="1"/>
</dbReference>
<dbReference type="InterPro" id="IPR029063">
    <property type="entry name" value="SAM-dependent_MTases_sf"/>
</dbReference>
<dbReference type="SUPFAM" id="SSF46785">
    <property type="entry name" value="Winged helix' DNA-binding domain"/>
    <property type="match status" value="1"/>
</dbReference>
<dbReference type="EMBL" id="JAVFKD010000014">
    <property type="protein sequence ID" value="KAK5991011.1"/>
    <property type="molecule type" value="Genomic_DNA"/>
</dbReference>
<sequence length="497" mass="55487">MRKFRVPSWLPGSKHAVNGTADADEKSTRKSLSKVKSQEEPQIKQNGASSNPGSHLSSESRMVMLAEKIRIETEKLDAYLKLNGLPEPGFEANAPADFSDLPKEIQKSRREIIFATKELSSLASGPAETLRWTAWNCLDSLSLQIINDYGIAKLVPVETPIALAELQTKTTLDPVNLARVLRHAMTNRIFQEPSPGFIAHTAASRLLAEDQTAQDWVGFNCEEVFPASGHVLQALREHPEAISLDHTGFNYAFGTQGQEPMFVTLGKNPVRAKRFGGAMANLTGGEGYEVSYLVDNCDLSAIDEKGGTFVDIGGSHGFVTVELARRWKKTKFIVQDLPKTVESAPKPICEDEAVSSRIKFQTHDFFKEQPVKDADAYFFRWIIHNYSAAYAVAILRNLIPALKPGARIIISEHCLLEPGQENPWDEKLMRGMDMVMMALLNAEERDERGFRKLFETADARFEFKGVQRVENCRMSVVEAVWNPERIEAEKTAEDESS</sequence>
<dbReference type="Gene3D" id="3.40.50.150">
    <property type="entry name" value="Vaccinia Virus protein VP39"/>
    <property type="match status" value="1"/>
</dbReference>
<evidence type="ECO:0000256" key="4">
    <source>
        <dbReference type="SAM" id="MobiDB-lite"/>
    </source>
</evidence>
<evidence type="ECO:0000256" key="3">
    <source>
        <dbReference type="ARBA" id="ARBA00022691"/>
    </source>
</evidence>
<dbReference type="Gene3D" id="1.10.10.10">
    <property type="entry name" value="Winged helix-like DNA-binding domain superfamily/Winged helix DNA-binding domain"/>
    <property type="match status" value="1"/>
</dbReference>
<gene>
    <name evidence="6" type="ORF">PT974_09286</name>
</gene>
<keyword evidence="2" id="KW-0808">Transferase</keyword>
<dbReference type="SUPFAM" id="SSF53335">
    <property type="entry name" value="S-adenosyl-L-methionine-dependent methyltransferases"/>
    <property type="match status" value="1"/>
</dbReference>
<proteinExistence type="predicted"/>
<reference evidence="6 7" key="1">
    <citation type="submission" date="2024-01" db="EMBL/GenBank/DDBJ databases">
        <title>Complete genome of Cladobotryum mycophilum ATHUM6906.</title>
        <authorList>
            <person name="Christinaki A.C."/>
            <person name="Myridakis A.I."/>
            <person name="Kouvelis V.N."/>
        </authorList>
    </citation>
    <scope>NUCLEOTIDE SEQUENCE [LARGE SCALE GENOMIC DNA]</scope>
    <source>
        <strain evidence="6 7">ATHUM6906</strain>
    </source>
</reference>
<keyword evidence="3" id="KW-0949">S-adenosyl-L-methionine</keyword>